<reference evidence="2 3" key="1">
    <citation type="journal article" date="2009" name="Proc. Natl. Acad. Sci. U.S.A.">
        <title>The genomic basis of trophic strategy in marine bacteria.</title>
        <authorList>
            <person name="Lauro F.M."/>
            <person name="McDougald D."/>
            <person name="Thomas T."/>
            <person name="Williams T.J."/>
            <person name="Egan S."/>
            <person name="Rice S."/>
            <person name="DeMaere M.Z."/>
            <person name="Ting L."/>
            <person name="Ertan H."/>
            <person name="Johnson J."/>
            <person name="Ferriera S."/>
            <person name="Lapidus A."/>
            <person name="Anderson I."/>
            <person name="Kyrpides N."/>
            <person name="Munk A.C."/>
            <person name="Detter C."/>
            <person name="Han C.S."/>
            <person name="Brown M.V."/>
            <person name="Robb F.T."/>
            <person name="Kjelleberg S."/>
            <person name="Cavicchioli R."/>
        </authorList>
    </citation>
    <scope>NUCLEOTIDE SEQUENCE [LARGE SCALE GENOMIC DNA]</scope>
    <source>
        <strain evidence="2 3">S14</strain>
    </source>
</reference>
<keyword evidence="1" id="KW-0472">Membrane</keyword>
<sequence>MNNDLFNCSRRRFLKSTAVASVTSLSLTPTRGLAREIINHTTPTSLLDNTIRFNGERRDPVTGAYYLGNGYRMYNPRLMRFQAVDNMSPFGKGGLNGYAYCLGDPINQRDPSGHFAFLSLLIGAIIGAVIFAGTTIVSEGIKCLSDPEHKFDWKQVGISAALGFISGGFGVAAKGATTTVKVGLALADAAVSSSADFGLNVAAGTPVKEAGVNAGIGAIIGLGTFALGSVIDKIKIPVKNSSSRGAGTIYNLLQKDIETGKLPSEKWVWIDGPLASDSTTHQIWGTNARTNGGKVIKGPVKAISRRLSTSDVHVYSGTHGYDTGNNWLNFSTRLRDPGLMEMTFHDADTYSIPRVLRKTGRQVHIHDISWANFEEFTNQINHTPGHHIMAFCHSAKDEAFRDGFLPLL</sequence>
<name>Q1ZME6_PHOAS</name>
<dbReference type="eggNOG" id="COG3209">
    <property type="taxonomic scope" value="Bacteria"/>
</dbReference>
<organism evidence="2 3">
    <name type="scientific">Photobacterium angustum (strain S14 / CCUG 15956)</name>
    <name type="common">Vibrio sp. (strain S14 / CCUG 15956)</name>
    <dbReference type="NCBI Taxonomy" id="314292"/>
    <lineage>
        <taxon>Bacteria</taxon>
        <taxon>Pseudomonadati</taxon>
        <taxon>Pseudomonadota</taxon>
        <taxon>Gammaproteobacteria</taxon>
        <taxon>Vibrionales</taxon>
        <taxon>Vibrionaceae</taxon>
        <taxon>Photobacterium</taxon>
    </lineage>
</organism>
<dbReference type="PROSITE" id="PS51318">
    <property type="entry name" value="TAT"/>
    <property type="match status" value="1"/>
</dbReference>
<evidence type="ECO:0000313" key="2">
    <source>
        <dbReference type="EMBL" id="EAS63294.1"/>
    </source>
</evidence>
<keyword evidence="1" id="KW-0812">Transmembrane</keyword>
<dbReference type="InterPro" id="IPR028897">
    <property type="entry name" value="Tox-HDC_dom"/>
</dbReference>
<dbReference type="RefSeq" id="WP_005366822.1">
    <property type="nucleotide sequence ID" value="NZ_CH902599.1"/>
</dbReference>
<dbReference type="InterPro" id="IPR006311">
    <property type="entry name" value="TAT_signal"/>
</dbReference>
<dbReference type="Proteomes" id="UP000001603">
    <property type="component" value="Unassembled WGS sequence"/>
</dbReference>
<dbReference type="InterPro" id="IPR050708">
    <property type="entry name" value="T6SS_VgrG/RHS"/>
</dbReference>
<dbReference type="HOGENOM" id="CLU_674134_0_0_6"/>
<accession>Q1ZME6</accession>
<dbReference type="AlphaFoldDB" id="Q1ZME6"/>
<dbReference type="Pfam" id="PF15656">
    <property type="entry name" value="Tox-HDC"/>
    <property type="match status" value="1"/>
</dbReference>
<feature type="transmembrane region" description="Helical" evidence="1">
    <location>
        <begin position="115"/>
        <end position="137"/>
    </location>
</feature>
<dbReference type="PANTHER" id="PTHR32305:SF15">
    <property type="entry name" value="PROTEIN RHSA-RELATED"/>
    <property type="match status" value="1"/>
</dbReference>
<dbReference type="EMBL" id="AAOJ01000008">
    <property type="protein sequence ID" value="EAS63294.1"/>
    <property type="molecule type" value="Genomic_DNA"/>
</dbReference>
<protein>
    <recommendedName>
        <fullName evidence="4">RHS repeat-associated core domain-containing protein</fullName>
    </recommendedName>
</protein>
<proteinExistence type="predicted"/>
<gene>
    <name evidence="2" type="ORF">VAS14_15972</name>
</gene>
<dbReference type="Gene3D" id="2.180.10.10">
    <property type="entry name" value="RHS repeat-associated core"/>
    <property type="match status" value="1"/>
</dbReference>
<dbReference type="PANTHER" id="PTHR32305">
    <property type="match status" value="1"/>
</dbReference>
<dbReference type="NCBIfam" id="TIGR03696">
    <property type="entry name" value="Rhs_assc_core"/>
    <property type="match status" value="1"/>
</dbReference>
<dbReference type="OrthoDB" id="5905222at2"/>
<keyword evidence="1" id="KW-1133">Transmembrane helix</keyword>
<evidence type="ECO:0008006" key="4">
    <source>
        <dbReference type="Google" id="ProtNLM"/>
    </source>
</evidence>
<comment type="caution">
    <text evidence="2">The sequence shown here is derived from an EMBL/GenBank/DDBJ whole genome shotgun (WGS) entry which is preliminary data.</text>
</comment>
<dbReference type="InterPro" id="IPR022385">
    <property type="entry name" value="Rhs_assc_core"/>
</dbReference>
<evidence type="ECO:0000256" key="1">
    <source>
        <dbReference type="SAM" id="Phobius"/>
    </source>
</evidence>
<evidence type="ECO:0000313" key="3">
    <source>
        <dbReference type="Proteomes" id="UP000001603"/>
    </source>
</evidence>